<proteinExistence type="predicted"/>
<evidence type="ECO:0000256" key="2">
    <source>
        <dbReference type="SAM" id="Phobius"/>
    </source>
</evidence>
<gene>
    <name evidence="3" type="ORF">ABIE19_002506</name>
</gene>
<feature type="region of interest" description="Disordered" evidence="1">
    <location>
        <begin position="69"/>
        <end position="109"/>
    </location>
</feature>
<feature type="compositionally biased region" description="Low complexity" evidence="1">
    <location>
        <begin position="100"/>
        <end position="109"/>
    </location>
</feature>
<organism evidence="3 4">
    <name type="scientific">Brevundimonas faecalis</name>
    <dbReference type="NCBI Taxonomy" id="947378"/>
    <lineage>
        <taxon>Bacteria</taxon>
        <taxon>Pseudomonadati</taxon>
        <taxon>Pseudomonadota</taxon>
        <taxon>Alphaproteobacteria</taxon>
        <taxon>Caulobacterales</taxon>
        <taxon>Caulobacteraceae</taxon>
        <taxon>Brevundimonas</taxon>
    </lineage>
</organism>
<keyword evidence="4" id="KW-1185">Reference proteome</keyword>
<reference evidence="3 4" key="1">
    <citation type="submission" date="2024-06" db="EMBL/GenBank/DDBJ databases">
        <title>Sorghum-associated microbial communities from plants grown in Nebraska, USA.</title>
        <authorList>
            <person name="Schachtman D."/>
        </authorList>
    </citation>
    <scope>NUCLEOTIDE SEQUENCE [LARGE SCALE GENOMIC DNA]</scope>
    <source>
        <strain evidence="3 4">2814</strain>
    </source>
</reference>
<evidence type="ECO:0008006" key="5">
    <source>
        <dbReference type="Google" id="ProtNLM"/>
    </source>
</evidence>
<sequence length="109" mass="11432">MTDPNLPPPDRVIHQTTINAAREPRRGGGMGMAFILGALVVAAAVLAWFVFADGRAPAPETPELNVDINVPAPRLPDAPDLPKLPDRVTPPELPKPAAPPTVVAPEPKG</sequence>
<evidence type="ECO:0000256" key="1">
    <source>
        <dbReference type="SAM" id="MobiDB-lite"/>
    </source>
</evidence>
<keyword evidence="2" id="KW-0812">Transmembrane</keyword>
<dbReference type="Proteomes" id="UP001549313">
    <property type="component" value="Unassembled WGS sequence"/>
</dbReference>
<dbReference type="EMBL" id="JBEPTF010000003">
    <property type="protein sequence ID" value="MET4684569.1"/>
    <property type="molecule type" value="Genomic_DNA"/>
</dbReference>
<keyword evidence="2" id="KW-0472">Membrane</keyword>
<name>A0ABV2RDB5_9CAUL</name>
<feature type="transmembrane region" description="Helical" evidence="2">
    <location>
        <begin position="32"/>
        <end position="51"/>
    </location>
</feature>
<accession>A0ABV2RDB5</accession>
<comment type="caution">
    <text evidence="3">The sequence shown here is derived from an EMBL/GenBank/DDBJ whole genome shotgun (WGS) entry which is preliminary data.</text>
</comment>
<evidence type="ECO:0000313" key="3">
    <source>
        <dbReference type="EMBL" id="MET4684569.1"/>
    </source>
</evidence>
<evidence type="ECO:0000313" key="4">
    <source>
        <dbReference type="Proteomes" id="UP001549313"/>
    </source>
</evidence>
<keyword evidence="2" id="KW-1133">Transmembrane helix</keyword>
<protein>
    <recommendedName>
        <fullName evidence="5">SPOR domain-containing protein</fullName>
    </recommendedName>
</protein>
<dbReference type="RefSeq" id="WP_354089521.1">
    <property type="nucleotide sequence ID" value="NZ_JBEPTF010000003.1"/>
</dbReference>